<keyword evidence="3 5" id="KW-1133">Transmembrane helix</keyword>
<feature type="transmembrane region" description="Helical" evidence="5">
    <location>
        <begin position="248"/>
        <end position="277"/>
    </location>
</feature>
<feature type="transmembrane region" description="Helical" evidence="5">
    <location>
        <begin position="54"/>
        <end position="75"/>
    </location>
</feature>
<dbReference type="InterPro" id="IPR036259">
    <property type="entry name" value="MFS_trans_sf"/>
</dbReference>
<dbReference type="EMBL" id="MEYH01000002">
    <property type="protein sequence ID" value="OGD17591.1"/>
    <property type="molecule type" value="Genomic_DNA"/>
</dbReference>
<dbReference type="Pfam" id="PF13347">
    <property type="entry name" value="MFS_2"/>
    <property type="match status" value="1"/>
</dbReference>
<dbReference type="STRING" id="1797291.A2V47_03005"/>
<feature type="transmembrane region" description="Helical" evidence="5">
    <location>
        <begin position="12"/>
        <end position="34"/>
    </location>
</feature>
<feature type="transmembrane region" description="Helical" evidence="5">
    <location>
        <begin position="200"/>
        <end position="220"/>
    </location>
</feature>
<evidence type="ECO:0000256" key="2">
    <source>
        <dbReference type="ARBA" id="ARBA00022692"/>
    </source>
</evidence>
<keyword evidence="4 5" id="KW-0472">Membrane</keyword>
<feature type="transmembrane region" description="Helical" evidence="5">
    <location>
        <begin position="422"/>
        <end position="442"/>
    </location>
</feature>
<dbReference type="GO" id="GO:0008643">
    <property type="term" value="P:carbohydrate transport"/>
    <property type="evidence" value="ECO:0007669"/>
    <property type="project" value="InterPro"/>
</dbReference>
<evidence type="ECO:0000256" key="3">
    <source>
        <dbReference type="ARBA" id="ARBA00022989"/>
    </source>
</evidence>
<organism evidence="7 8">
    <name type="scientific">Candidatus Sediminicultor quintus</name>
    <dbReference type="NCBI Taxonomy" id="1797291"/>
    <lineage>
        <taxon>Bacteria</taxon>
        <taxon>Pseudomonadati</taxon>
        <taxon>Atribacterota</taxon>
        <taxon>Candidatus Phoenicimicrobiia</taxon>
        <taxon>Candidatus Pheonicimicrobiales</taxon>
        <taxon>Candidatus Phoenicimicrobiaceae</taxon>
        <taxon>Candidatus Sediminicultor</taxon>
    </lineage>
</organism>
<dbReference type="Proteomes" id="UP000177701">
    <property type="component" value="Unassembled WGS sequence"/>
</dbReference>
<evidence type="ECO:0000256" key="5">
    <source>
        <dbReference type="SAM" id="Phobius"/>
    </source>
</evidence>
<reference evidence="7 8" key="1">
    <citation type="journal article" date="2016" name="Nat. Commun.">
        <title>Thousands of microbial genomes shed light on interconnected biogeochemical processes in an aquifer system.</title>
        <authorList>
            <person name="Anantharaman K."/>
            <person name="Brown C.T."/>
            <person name="Hug L.A."/>
            <person name="Sharon I."/>
            <person name="Castelle C.J."/>
            <person name="Probst A.J."/>
            <person name="Thomas B.C."/>
            <person name="Singh A."/>
            <person name="Wilkins M.J."/>
            <person name="Karaoz U."/>
            <person name="Brodie E.L."/>
            <person name="Williams K.H."/>
            <person name="Hubbard S.S."/>
            <person name="Banfield J.F."/>
        </authorList>
    </citation>
    <scope>NUCLEOTIDE SEQUENCE [LARGE SCALE GENOMIC DNA]</scope>
</reference>
<evidence type="ECO:0000256" key="4">
    <source>
        <dbReference type="ARBA" id="ARBA00023136"/>
    </source>
</evidence>
<dbReference type="GO" id="GO:0015293">
    <property type="term" value="F:symporter activity"/>
    <property type="evidence" value="ECO:0007669"/>
    <property type="project" value="InterPro"/>
</dbReference>
<feature type="domain" description="Major facilitator superfamily (MFS) profile" evidence="6">
    <location>
        <begin position="247"/>
        <end position="452"/>
    </location>
</feature>
<evidence type="ECO:0000259" key="6">
    <source>
        <dbReference type="PROSITE" id="PS50850"/>
    </source>
</evidence>
<proteinExistence type="inferred from homology"/>
<feature type="transmembrane region" description="Helical" evidence="5">
    <location>
        <begin position="95"/>
        <end position="113"/>
    </location>
</feature>
<feature type="transmembrane region" description="Helical" evidence="5">
    <location>
        <begin position="283"/>
        <end position="306"/>
    </location>
</feature>
<dbReference type="InterPro" id="IPR039672">
    <property type="entry name" value="MFS_2"/>
</dbReference>
<evidence type="ECO:0000313" key="7">
    <source>
        <dbReference type="EMBL" id="OGD17591.1"/>
    </source>
</evidence>
<protein>
    <recommendedName>
        <fullName evidence="6">Major facilitator superfamily (MFS) profile domain-containing protein</fullName>
    </recommendedName>
</protein>
<feature type="transmembrane region" description="Helical" evidence="5">
    <location>
        <begin position="313"/>
        <end position="332"/>
    </location>
</feature>
<comment type="caution">
    <text evidence="7">The sequence shown here is derived from an EMBL/GenBank/DDBJ whole genome shotgun (WGS) entry which is preliminary data.</text>
</comment>
<name>A0A1F5AGH9_9BACT</name>
<feature type="transmembrane region" description="Helical" evidence="5">
    <location>
        <begin position="390"/>
        <end position="410"/>
    </location>
</feature>
<dbReference type="Gene3D" id="1.20.1250.20">
    <property type="entry name" value="MFS general substrate transporter like domains"/>
    <property type="match status" value="2"/>
</dbReference>
<accession>A0A1F5AGH9</accession>
<evidence type="ECO:0000313" key="8">
    <source>
        <dbReference type="Proteomes" id="UP000177701"/>
    </source>
</evidence>
<keyword evidence="2 5" id="KW-0812">Transmembrane</keyword>
<evidence type="ECO:0000256" key="1">
    <source>
        <dbReference type="ARBA" id="ARBA00009617"/>
    </source>
</evidence>
<dbReference type="GO" id="GO:0005886">
    <property type="term" value="C:plasma membrane"/>
    <property type="evidence" value="ECO:0007669"/>
    <property type="project" value="TreeGrafter"/>
</dbReference>
<comment type="similarity">
    <text evidence="1">Belongs to the sodium:galactoside symporter (TC 2.A.2) family.</text>
</comment>
<dbReference type="AlphaFoldDB" id="A0A1F5AGH9"/>
<dbReference type="PANTHER" id="PTHR11328">
    <property type="entry name" value="MAJOR FACILITATOR SUPERFAMILY DOMAIN-CONTAINING PROTEIN"/>
    <property type="match status" value="1"/>
</dbReference>
<dbReference type="PROSITE" id="PS50850">
    <property type="entry name" value="MFS"/>
    <property type="match status" value="1"/>
</dbReference>
<dbReference type="InterPro" id="IPR020846">
    <property type="entry name" value="MFS_dom"/>
</dbReference>
<sequence length="452" mass="50218">MEEFKGKRLFLYNLSTAGWVLLDSIWLTFAIAFLLPPKEKVAEGMIPFISNERFLGIITVLGAVMLFGRIVDAVADPLVASWTDRSTSRFGRRRFFLIIGGLPLALSTVLIFFPPVAHTSFINGIYLAIVFGFYFFFFTVYVVPYLALIPELGHNEKARISITTAQGYFSLIGSAIVMIGGPLLLTLFMQNTDYVGSYRKMIICLVILGVLLLYTAVFAVDEKSFSNARPSQVLLMDSFKKTVKNKAFIIYLFANISLWFLFNIVRSSAIPIVITLMGADEAFAGNMFTILFIIAAICFPLVGFLTKIWGKKAIMMISLGLFSIFSIFLSLTGLTPVNPRTWGMIFVGLMGLPAAVLMIIPNVILSELCDVDYEKTGERREAMYFGVQGFFMKLNLGLSTASLALLYSIFGKDISNPLGVRLAPILGSVVALFGLMIMTRYPEKQIKELLSK</sequence>
<dbReference type="SUPFAM" id="SSF103473">
    <property type="entry name" value="MFS general substrate transporter"/>
    <property type="match status" value="1"/>
</dbReference>
<feature type="transmembrane region" description="Helical" evidence="5">
    <location>
        <begin position="168"/>
        <end position="188"/>
    </location>
</feature>
<feature type="transmembrane region" description="Helical" evidence="5">
    <location>
        <begin position="344"/>
        <end position="369"/>
    </location>
</feature>
<dbReference type="PANTHER" id="PTHR11328:SF24">
    <property type="entry name" value="MAJOR FACILITATOR SUPERFAMILY (MFS) PROFILE DOMAIN-CONTAINING PROTEIN"/>
    <property type="match status" value="1"/>
</dbReference>
<feature type="transmembrane region" description="Helical" evidence="5">
    <location>
        <begin position="125"/>
        <end position="148"/>
    </location>
</feature>
<gene>
    <name evidence="7" type="ORF">A2V47_03005</name>
</gene>